<feature type="domain" description="Gfo/Idh/MocA-like oxidoreductase N-terminal" evidence="3">
    <location>
        <begin position="86"/>
        <end position="169"/>
    </location>
</feature>
<proteinExistence type="predicted"/>
<evidence type="ECO:0000259" key="3">
    <source>
        <dbReference type="Pfam" id="PF01408"/>
    </source>
</evidence>
<dbReference type="Proteomes" id="UP000008461">
    <property type="component" value="Chromosome"/>
</dbReference>
<dbReference type="Pfam" id="PF01408">
    <property type="entry name" value="GFO_IDH_MocA"/>
    <property type="match status" value="1"/>
</dbReference>
<evidence type="ECO:0000256" key="2">
    <source>
        <dbReference type="SAM" id="SignalP"/>
    </source>
</evidence>
<evidence type="ECO:0000313" key="6">
    <source>
        <dbReference type="Proteomes" id="UP000008461"/>
    </source>
</evidence>
<reference key="2">
    <citation type="submission" date="2011-04" db="EMBL/GenBank/DDBJ databases">
        <title>Complete sequence of chromosome of Haliscomenobacter hydrossis DSM 1100.</title>
        <authorList>
            <consortium name="US DOE Joint Genome Institute (JGI-PGF)"/>
            <person name="Lucas S."/>
            <person name="Han J."/>
            <person name="Lapidus A."/>
            <person name="Bruce D."/>
            <person name="Goodwin L."/>
            <person name="Pitluck S."/>
            <person name="Peters L."/>
            <person name="Kyrpides N."/>
            <person name="Mavromatis K."/>
            <person name="Ivanova N."/>
            <person name="Ovchinnikova G."/>
            <person name="Pagani I."/>
            <person name="Daligault H."/>
            <person name="Detter J.C."/>
            <person name="Han C."/>
            <person name="Land M."/>
            <person name="Hauser L."/>
            <person name="Markowitz V."/>
            <person name="Cheng J.-F."/>
            <person name="Hugenholtz P."/>
            <person name="Woyke T."/>
            <person name="Wu D."/>
            <person name="Verbarg S."/>
            <person name="Frueling A."/>
            <person name="Brambilla E."/>
            <person name="Klenk H.-P."/>
            <person name="Eisen J.A."/>
        </authorList>
    </citation>
    <scope>NUCLEOTIDE SEQUENCE</scope>
    <source>
        <strain>DSM 1100</strain>
    </source>
</reference>
<dbReference type="RefSeq" id="WP_013763981.1">
    <property type="nucleotide sequence ID" value="NC_015510.1"/>
</dbReference>
<evidence type="ECO:0000256" key="1">
    <source>
        <dbReference type="ARBA" id="ARBA00023002"/>
    </source>
</evidence>
<keyword evidence="2" id="KW-0732">Signal</keyword>
<dbReference type="SUPFAM" id="SSF51735">
    <property type="entry name" value="NAD(P)-binding Rossmann-fold domains"/>
    <property type="match status" value="1"/>
</dbReference>
<protein>
    <submittedName>
        <fullName evidence="5">Oxidoreductase domain protein</fullName>
    </submittedName>
</protein>
<dbReference type="AlphaFoldDB" id="F4KZF7"/>
<dbReference type="Pfam" id="PF16490">
    <property type="entry name" value="Oxidoreduct_C"/>
    <property type="match status" value="1"/>
</dbReference>
<gene>
    <name evidence="5" type="ordered locus">Halhy_1535</name>
</gene>
<dbReference type="GO" id="GO:0016491">
    <property type="term" value="F:oxidoreductase activity"/>
    <property type="evidence" value="ECO:0007669"/>
    <property type="project" value="UniProtKB-KW"/>
</dbReference>
<reference evidence="5 6" key="1">
    <citation type="journal article" date="2011" name="Stand. Genomic Sci.">
        <title>Complete genome sequence of Haliscomenobacter hydrossis type strain (O).</title>
        <authorList>
            <consortium name="US DOE Joint Genome Institute (JGI-PGF)"/>
            <person name="Daligault H."/>
            <person name="Lapidus A."/>
            <person name="Zeytun A."/>
            <person name="Nolan M."/>
            <person name="Lucas S."/>
            <person name="Del Rio T.G."/>
            <person name="Tice H."/>
            <person name="Cheng J.F."/>
            <person name="Tapia R."/>
            <person name="Han C."/>
            <person name="Goodwin L."/>
            <person name="Pitluck S."/>
            <person name="Liolios K."/>
            <person name="Pagani I."/>
            <person name="Ivanova N."/>
            <person name="Huntemann M."/>
            <person name="Mavromatis K."/>
            <person name="Mikhailova N."/>
            <person name="Pati A."/>
            <person name="Chen A."/>
            <person name="Palaniappan K."/>
            <person name="Land M."/>
            <person name="Hauser L."/>
            <person name="Brambilla E.M."/>
            <person name="Rohde M."/>
            <person name="Verbarg S."/>
            <person name="Goker M."/>
            <person name="Bristow J."/>
            <person name="Eisen J.A."/>
            <person name="Markowitz V."/>
            <person name="Hugenholtz P."/>
            <person name="Kyrpides N.C."/>
            <person name="Klenk H.P."/>
            <person name="Woyke T."/>
        </authorList>
    </citation>
    <scope>NUCLEOTIDE SEQUENCE [LARGE SCALE GENOMIC DNA]</scope>
    <source>
        <strain evidence="6">ATCC 27775 / DSM 1100 / LMG 10767 / O</strain>
    </source>
</reference>
<feature type="domain" description="Putative oxidoreductase C-terminal" evidence="4">
    <location>
        <begin position="184"/>
        <end position="463"/>
    </location>
</feature>
<sequence>MYKSAILLFSLATCFFACSNQSPQTESVKLSGAVNEIKLMTLNPGHFHAALVQKNHYPQVDSLVYIYAPDGPELKGHLARIESYNQREAEPTHWASKVYTGADYLEKMLSEKPGNVVVISGNNAQKTHYIQSCIEAGINVLADKPMAIKPADFTRLQDLFPLAEKKGVLLYDIMTERHEISTMLQRELAQMPALFGTLEKGTPDNPAITKESVHHFFKYVSGSALIRPAWFFDVEQQGEGVVDVSTHLVDLVLWECFPEQSISYQKDIQLQAAKRGATDLTSAQFKLVTGLPGFPSFLKKDLSKDSTLQVFANGETHFSVKGVHAKVSVIWNFQAPEGAGDTHFSIMRGTKANLVIRQGAAEKYRPVLYVEPLPNVDKASAETALKDALQKLNAGQFQGLGYEASEKGWKILIPDSYNVGHEAHFAQVTEKYLQYLAQGKLPEWEVPNMLAKYYVTTKAYAMSRK</sequence>
<evidence type="ECO:0000259" key="4">
    <source>
        <dbReference type="Pfam" id="PF16490"/>
    </source>
</evidence>
<feature type="chain" id="PRO_5003317331" evidence="2">
    <location>
        <begin position="20"/>
        <end position="465"/>
    </location>
</feature>
<dbReference type="InterPro" id="IPR000683">
    <property type="entry name" value="Gfo/Idh/MocA-like_OxRdtase_N"/>
</dbReference>
<keyword evidence="1" id="KW-0560">Oxidoreductase</keyword>
<dbReference type="PANTHER" id="PTHR43818">
    <property type="entry name" value="BCDNA.GH03377"/>
    <property type="match status" value="1"/>
</dbReference>
<organism evidence="5 6">
    <name type="scientific">Haliscomenobacter hydrossis (strain ATCC 27775 / DSM 1100 / LMG 10767 / O)</name>
    <dbReference type="NCBI Taxonomy" id="760192"/>
    <lineage>
        <taxon>Bacteria</taxon>
        <taxon>Pseudomonadati</taxon>
        <taxon>Bacteroidota</taxon>
        <taxon>Saprospiria</taxon>
        <taxon>Saprospirales</taxon>
        <taxon>Haliscomenobacteraceae</taxon>
        <taxon>Haliscomenobacter</taxon>
    </lineage>
</organism>
<dbReference type="HOGENOM" id="CLU_584919_0_0_10"/>
<dbReference type="Gene3D" id="3.40.50.720">
    <property type="entry name" value="NAD(P)-binding Rossmann-like Domain"/>
    <property type="match status" value="1"/>
</dbReference>
<dbReference type="eggNOG" id="COG0673">
    <property type="taxonomic scope" value="Bacteria"/>
</dbReference>
<dbReference type="STRING" id="760192.Halhy_1535"/>
<dbReference type="EMBL" id="CP002691">
    <property type="protein sequence ID" value="AEE49427.1"/>
    <property type="molecule type" value="Genomic_DNA"/>
</dbReference>
<evidence type="ECO:0000313" key="5">
    <source>
        <dbReference type="EMBL" id="AEE49427.1"/>
    </source>
</evidence>
<name>F4KZF7_HALH1</name>
<accession>F4KZF7</accession>
<dbReference type="InterPro" id="IPR036291">
    <property type="entry name" value="NAD(P)-bd_dom_sf"/>
</dbReference>
<dbReference type="InterPro" id="IPR050463">
    <property type="entry name" value="Gfo/Idh/MocA_oxidrdct_glycsds"/>
</dbReference>
<feature type="signal peptide" evidence="2">
    <location>
        <begin position="1"/>
        <end position="19"/>
    </location>
</feature>
<dbReference type="PANTHER" id="PTHR43818:SF11">
    <property type="entry name" value="BCDNA.GH03377"/>
    <property type="match status" value="1"/>
</dbReference>
<dbReference type="GO" id="GO:0000166">
    <property type="term" value="F:nucleotide binding"/>
    <property type="evidence" value="ECO:0007669"/>
    <property type="project" value="InterPro"/>
</dbReference>
<keyword evidence="6" id="KW-1185">Reference proteome</keyword>
<dbReference type="KEGG" id="hhy:Halhy_1535"/>
<dbReference type="OrthoDB" id="9785257at2"/>
<dbReference type="InterPro" id="IPR032459">
    <property type="entry name" value="Oxidoreduct_C"/>
</dbReference>